<accession>A0A2C6LI74</accession>
<evidence type="ECO:0000256" key="2">
    <source>
        <dbReference type="SAM" id="Phobius"/>
    </source>
</evidence>
<evidence type="ECO:0000313" key="4">
    <source>
        <dbReference type="Proteomes" id="UP000221165"/>
    </source>
</evidence>
<dbReference type="Proteomes" id="UP000221165">
    <property type="component" value="Unassembled WGS sequence"/>
</dbReference>
<organism evidence="3 4">
    <name type="scientific">Cystoisospora suis</name>
    <dbReference type="NCBI Taxonomy" id="483139"/>
    <lineage>
        <taxon>Eukaryota</taxon>
        <taxon>Sar</taxon>
        <taxon>Alveolata</taxon>
        <taxon>Apicomplexa</taxon>
        <taxon>Conoidasida</taxon>
        <taxon>Coccidia</taxon>
        <taxon>Eucoccidiorida</taxon>
        <taxon>Eimeriorina</taxon>
        <taxon>Sarcocystidae</taxon>
        <taxon>Cystoisospora</taxon>
    </lineage>
</organism>
<dbReference type="OrthoDB" id="9975959at2759"/>
<keyword evidence="2" id="KW-0472">Membrane</keyword>
<dbReference type="GeneID" id="94423535"/>
<keyword evidence="4" id="KW-1185">Reference proteome</keyword>
<comment type="caution">
    <text evidence="3">The sequence shown here is derived from an EMBL/GenBank/DDBJ whole genome shotgun (WGS) entry which is preliminary data.</text>
</comment>
<feature type="transmembrane region" description="Helical" evidence="2">
    <location>
        <begin position="87"/>
        <end position="109"/>
    </location>
</feature>
<sequence length="211" mass="22293">MRGLVFVLIASIVTRHAPGGSTSSSGSSGGHSDSRISSSSYQHPQHAFAVKVSGIFLVCQLVYILAESQAYTSVSAYARLRSCWGAILLLGNLCAAIFIFLVTANSSSLGSLDIVSTRTFYVNFATGCILYYLTPVLLVVFFTGSVLMDTIVLLLTEFVAVNILYRVLSRPVGGGGAGSLTALPSSSSFSGGSKPFPIISLQEAYHPYTDL</sequence>
<dbReference type="VEuPathDB" id="ToxoDB:CSUI_000090"/>
<reference evidence="3 4" key="1">
    <citation type="journal article" date="2017" name="Int. J. Parasitol.">
        <title>The genome of the protozoan parasite Cystoisospora suis and a reverse vaccinology approach to identify vaccine candidates.</title>
        <authorList>
            <person name="Palmieri N."/>
            <person name="Shrestha A."/>
            <person name="Ruttkowski B."/>
            <person name="Beck T."/>
            <person name="Vogl C."/>
            <person name="Tomley F."/>
            <person name="Blake D.P."/>
            <person name="Joachim A."/>
        </authorList>
    </citation>
    <scope>NUCLEOTIDE SEQUENCE [LARGE SCALE GENOMIC DNA]</scope>
    <source>
        <strain evidence="3 4">Wien I</strain>
    </source>
</reference>
<feature type="transmembrane region" description="Helical" evidence="2">
    <location>
        <begin position="129"/>
        <end position="156"/>
    </location>
</feature>
<feature type="region of interest" description="Disordered" evidence="1">
    <location>
        <begin position="18"/>
        <end position="39"/>
    </location>
</feature>
<dbReference type="AlphaFoldDB" id="A0A2C6LI74"/>
<gene>
    <name evidence="3" type="ORF">CSUI_000090</name>
</gene>
<keyword evidence="2" id="KW-1133">Transmembrane helix</keyword>
<dbReference type="EMBL" id="MIGC01000036">
    <property type="protein sequence ID" value="PHJ26054.1"/>
    <property type="molecule type" value="Genomic_DNA"/>
</dbReference>
<protein>
    <submittedName>
        <fullName evidence="3">Rhodopsin-like gpcr transmembrane domain protein</fullName>
    </submittedName>
</protein>
<dbReference type="RefSeq" id="XP_067927700.1">
    <property type="nucleotide sequence ID" value="XM_068060324.1"/>
</dbReference>
<evidence type="ECO:0000313" key="3">
    <source>
        <dbReference type="EMBL" id="PHJ26054.1"/>
    </source>
</evidence>
<keyword evidence="2 3" id="KW-0812">Transmembrane</keyword>
<name>A0A2C6LI74_9APIC</name>
<proteinExistence type="predicted"/>
<evidence type="ECO:0000256" key="1">
    <source>
        <dbReference type="SAM" id="MobiDB-lite"/>
    </source>
</evidence>